<evidence type="ECO:0000256" key="1">
    <source>
        <dbReference type="ARBA" id="ARBA00001554"/>
    </source>
</evidence>
<evidence type="ECO:0000256" key="2">
    <source>
        <dbReference type="ARBA" id="ARBA00006472"/>
    </source>
</evidence>
<evidence type="ECO:0000313" key="6">
    <source>
        <dbReference type="Proteomes" id="UP000027647"/>
    </source>
</evidence>
<keyword evidence="3 4" id="KW-0456">Lyase</keyword>
<dbReference type="InterPro" id="IPR036428">
    <property type="entry name" value="PCD_sf"/>
</dbReference>
<dbReference type="Proteomes" id="UP000027647">
    <property type="component" value="Unassembled WGS sequence"/>
</dbReference>
<dbReference type="Pfam" id="PF01329">
    <property type="entry name" value="Pterin_4a"/>
    <property type="match status" value="1"/>
</dbReference>
<dbReference type="SUPFAM" id="SSF55248">
    <property type="entry name" value="PCD-like"/>
    <property type="match status" value="1"/>
</dbReference>
<evidence type="ECO:0000256" key="3">
    <source>
        <dbReference type="ARBA" id="ARBA00023239"/>
    </source>
</evidence>
<dbReference type="PANTHER" id="PTHR12599">
    <property type="entry name" value="PTERIN-4-ALPHA-CARBINOLAMINE DEHYDRATASE"/>
    <property type="match status" value="1"/>
</dbReference>
<evidence type="ECO:0000313" key="5">
    <source>
        <dbReference type="EMBL" id="KEO90389.1"/>
    </source>
</evidence>
<dbReference type="STRING" id="1044.EH31_09880"/>
<dbReference type="AlphaFoldDB" id="A0A074MAE6"/>
<dbReference type="HAMAP" id="MF_00434">
    <property type="entry name" value="Pterin_4_alpha"/>
    <property type="match status" value="1"/>
</dbReference>
<dbReference type="NCBIfam" id="NF002018">
    <property type="entry name" value="PRK00823.1-3"/>
    <property type="match status" value="1"/>
</dbReference>
<dbReference type="eggNOG" id="COG2154">
    <property type="taxonomic scope" value="Bacteria"/>
</dbReference>
<reference evidence="5 6" key="1">
    <citation type="submission" date="2014-04" db="EMBL/GenBank/DDBJ databases">
        <title>A comprehensive comparison of genomes of Erythrobacter spp. strains.</title>
        <authorList>
            <person name="Zheng Q."/>
        </authorList>
    </citation>
    <scope>NUCLEOTIDE SEQUENCE [LARGE SCALE GENOMIC DNA]</scope>
    <source>
        <strain evidence="5 6">DSM 6997</strain>
    </source>
</reference>
<dbReference type="EMBL" id="JMIW01000003">
    <property type="protein sequence ID" value="KEO90389.1"/>
    <property type="molecule type" value="Genomic_DNA"/>
</dbReference>
<dbReference type="Gene3D" id="3.30.1360.20">
    <property type="entry name" value="Transcriptional coactivator/pterin dehydratase"/>
    <property type="match status" value="1"/>
</dbReference>
<protein>
    <recommendedName>
        <fullName evidence="4">Putative pterin-4-alpha-carbinolamine dehydratase</fullName>
        <shortName evidence="4">PHS</shortName>
        <ecNumber evidence="4">4.2.1.96</ecNumber>
    </recommendedName>
    <alternativeName>
        <fullName evidence="4">4-alpha-hydroxy-tetrahydropterin dehydratase</fullName>
    </alternativeName>
    <alternativeName>
        <fullName evidence="4">Pterin carbinolamine dehydratase</fullName>
        <shortName evidence="4">PCD</shortName>
    </alternativeName>
</protein>
<dbReference type="GO" id="GO:0008124">
    <property type="term" value="F:4-alpha-hydroxytetrahydrobiopterin dehydratase activity"/>
    <property type="evidence" value="ECO:0007669"/>
    <property type="project" value="UniProtKB-UniRule"/>
</dbReference>
<comment type="caution">
    <text evidence="5">The sequence shown here is derived from an EMBL/GenBank/DDBJ whole genome shotgun (WGS) entry which is preliminary data.</text>
</comment>
<proteinExistence type="inferred from homology"/>
<evidence type="ECO:0000256" key="4">
    <source>
        <dbReference type="HAMAP-Rule" id="MF_00434"/>
    </source>
</evidence>
<dbReference type="CDD" id="cd00914">
    <property type="entry name" value="PCD_DCoH_subfamily_b"/>
    <property type="match status" value="1"/>
</dbReference>
<sequence length="101" mass="11417">MTSVPELTQDEVAQLLEDHPKWELAREGKAITRTFQFGDFNEAWGFMSRVALIAETQDHHPEWFNVYAKVEITLTTHDAGSDGGGLSIRDTKMARAIDRLV</sequence>
<dbReference type="OrthoDB" id="9794987at2"/>
<organism evidence="5 6">
    <name type="scientific">Erythrobacter longus</name>
    <dbReference type="NCBI Taxonomy" id="1044"/>
    <lineage>
        <taxon>Bacteria</taxon>
        <taxon>Pseudomonadati</taxon>
        <taxon>Pseudomonadota</taxon>
        <taxon>Alphaproteobacteria</taxon>
        <taxon>Sphingomonadales</taxon>
        <taxon>Erythrobacteraceae</taxon>
        <taxon>Erythrobacter/Porphyrobacter group</taxon>
        <taxon>Erythrobacter</taxon>
    </lineage>
</organism>
<gene>
    <name evidence="5" type="ORF">EH31_09880</name>
</gene>
<dbReference type="PANTHER" id="PTHR12599:SF0">
    <property type="entry name" value="PTERIN-4-ALPHA-CARBINOLAMINE DEHYDRATASE"/>
    <property type="match status" value="1"/>
</dbReference>
<dbReference type="InterPro" id="IPR001533">
    <property type="entry name" value="Pterin_deHydtase"/>
</dbReference>
<dbReference type="EC" id="4.2.1.96" evidence="4"/>
<keyword evidence="6" id="KW-1185">Reference proteome</keyword>
<dbReference type="GO" id="GO:0006729">
    <property type="term" value="P:tetrahydrobiopterin biosynthetic process"/>
    <property type="evidence" value="ECO:0007669"/>
    <property type="project" value="InterPro"/>
</dbReference>
<accession>A0A074MAE6</accession>
<name>A0A074MAE6_ERYLO</name>
<comment type="catalytic activity">
    <reaction evidence="1 4">
        <text>(4aS,6R)-4a-hydroxy-L-erythro-5,6,7,8-tetrahydrobiopterin = (6R)-L-erythro-6,7-dihydrobiopterin + H2O</text>
        <dbReference type="Rhea" id="RHEA:11920"/>
        <dbReference type="ChEBI" id="CHEBI:15377"/>
        <dbReference type="ChEBI" id="CHEBI:15642"/>
        <dbReference type="ChEBI" id="CHEBI:43120"/>
        <dbReference type="EC" id="4.2.1.96"/>
    </reaction>
</comment>
<comment type="similarity">
    <text evidence="2 4">Belongs to the pterin-4-alpha-carbinolamine dehydratase family.</text>
</comment>